<evidence type="ECO:0000313" key="1">
    <source>
        <dbReference type="EMBL" id="PBK58277.1"/>
    </source>
</evidence>
<feature type="non-terminal residue" evidence="1">
    <location>
        <position position="50"/>
    </location>
</feature>
<organism evidence="1 2">
    <name type="scientific">Armillaria solidipes</name>
    <dbReference type="NCBI Taxonomy" id="1076256"/>
    <lineage>
        <taxon>Eukaryota</taxon>
        <taxon>Fungi</taxon>
        <taxon>Dikarya</taxon>
        <taxon>Basidiomycota</taxon>
        <taxon>Agaricomycotina</taxon>
        <taxon>Agaricomycetes</taxon>
        <taxon>Agaricomycetidae</taxon>
        <taxon>Agaricales</taxon>
        <taxon>Marasmiineae</taxon>
        <taxon>Physalacriaceae</taxon>
        <taxon>Armillaria</taxon>
    </lineage>
</organism>
<accession>A0A2H3B0Z4</accession>
<proteinExistence type="predicted"/>
<gene>
    <name evidence="1" type="ORF">ARMSODRAFT_843931</name>
</gene>
<dbReference type="AlphaFoldDB" id="A0A2H3B0Z4"/>
<evidence type="ECO:0000313" key="2">
    <source>
        <dbReference type="Proteomes" id="UP000218334"/>
    </source>
</evidence>
<sequence length="50" mass="5609">LNVDVTEAADNLVATRVAQAHYSNKSYGENPSFKIGEHVMLSTFHQCHDY</sequence>
<dbReference type="EMBL" id="KZ293560">
    <property type="protein sequence ID" value="PBK58277.1"/>
    <property type="molecule type" value="Genomic_DNA"/>
</dbReference>
<name>A0A2H3B0Z4_9AGAR</name>
<reference evidence="2" key="1">
    <citation type="journal article" date="2017" name="Nat. Ecol. Evol.">
        <title>Genome expansion and lineage-specific genetic innovations in the forest pathogenic fungi Armillaria.</title>
        <authorList>
            <person name="Sipos G."/>
            <person name="Prasanna A.N."/>
            <person name="Walter M.C."/>
            <person name="O'Connor E."/>
            <person name="Balint B."/>
            <person name="Krizsan K."/>
            <person name="Kiss B."/>
            <person name="Hess J."/>
            <person name="Varga T."/>
            <person name="Slot J."/>
            <person name="Riley R."/>
            <person name="Boka B."/>
            <person name="Rigling D."/>
            <person name="Barry K."/>
            <person name="Lee J."/>
            <person name="Mihaltcheva S."/>
            <person name="LaButti K."/>
            <person name="Lipzen A."/>
            <person name="Waldron R."/>
            <person name="Moloney N.M."/>
            <person name="Sperisen C."/>
            <person name="Kredics L."/>
            <person name="Vagvoelgyi C."/>
            <person name="Patrignani A."/>
            <person name="Fitzpatrick D."/>
            <person name="Nagy I."/>
            <person name="Doyle S."/>
            <person name="Anderson J.B."/>
            <person name="Grigoriev I.V."/>
            <person name="Gueldener U."/>
            <person name="Muensterkoetter M."/>
            <person name="Nagy L.G."/>
        </authorList>
    </citation>
    <scope>NUCLEOTIDE SEQUENCE [LARGE SCALE GENOMIC DNA]</scope>
    <source>
        <strain evidence="2">28-4</strain>
    </source>
</reference>
<keyword evidence="2" id="KW-1185">Reference proteome</keyword>
<protein>
    <submittedName>
        <fullName evidence="1">Uncharacterized protein</fullName>
    </submittedName>
</protein>
<dbReference type="Proteomes" id="UP000218334">
    <property type="component" value="Unassembled WGS sequence"/>
</dbReference>
<feature type="non-terminal residue" evidence="1">
    <location>
        <position position="1"/>
    </location>
</feature>